<evidence type="ECO:0000313" key="2">
    <source>
        <dbReference type="EMBL" id="TMX04175.1"/>
    </source>
</evidence>
<keyword evidence="1" id="KW-0812">Transmembrane</keyword>
<gene>
    <name evidence="2" type="ORF">EJD97_011193</name>
</gene>
<evidence type="ECO:0000256" key="1">
    <source>
        <dbReference type="SAM" id="Phobius"/>
    </source>
</evidence>
<keyword evidence="1" id="KW-1133">Transmembrane helix</keyword>
<sequence>IPSHNLINVKSRTILGFVSRLHRDNVGRHSYPVHNNPCGVMLSPSLQNTNHKVHINGLPFPSRNLHNLSKTARLKMYFLNLLTIRTLGHIFFIVLLHDIPLIDLLKILIHIGGTWMYGISGTMGLCNDPGPQIIHIWYTQPVLIPKYAVISQR</sequence>
<feature type="transmembrane region" description="Helical" evidence="1">
    <location>
        <begin position="77"/>
        <end position="95"/>
    </location>
</feature>
<dbReference type="AlphaFoldDB" id="A0A6N2CAK3"/>
<comment type="caution">
    <text evidence="2">The sequence shown here is derived from an EMBL/GenBank/DDBJ whole genome shotgun (WGS) entry which is preliminary data.</text>
</comment>
<protein>
    <submittedName>
        <fullName evidence="2">Uncharacterized protein</fullName>
    </submittedName>
</protein>
<name>A0A6N2CAK3_SOLCI</name>
<dbReference type="EMBL" id="RXGB01000284">
    <property type="protein sequence ID" value="TMX04175.1"/>
    <property type="molecule type" value="Genomic_DNA"/>
</dbReference>
<accession>A0A6N2CAK3</accession>
<proteinExistence type="predicted"/>
<reference evidence="2" key="1">
    <citation type="submission" date="2019-05" db="EMBL/GenBank/DDBJ databases">
        <title>The de novo reference genome and transcriptome assemblies of the wild tomato species Solanum chilense.</title>
        <authorList>
            <person name="Stam R."/>
            <person name="Nosenko T."/>
            <person name="Hoerger A.C."/>
            <person name="Stephan W."/>
            <person name="Seidel M.A."/>
            <person name="Kuhn J.M.M."/>
            <person name="Haberer G."/>
            <person name="Tellier A."/>
        </authorList>
    </citation>
    <scope>NUCLEOTIDE SEQUENCE</scope>
    <source>
        <tissue evidence="2">Mature leaves</tissue>
    </source>
</reference>
<feature type="non-terminal residue" evidence="2">
    <location>
        <position position="1"/>
    </location>
</feature>
<keyword evidence="1" id="KW-0472">Membrane</keyword>
<organism evidence="2">
    <name type="scientific">Solanum chilense</name>
    <name type="common">Tomato</name>
    <name type="synonym">Lycopersicon chilense</name>
    <dbReference type="NCBI Taxonomy" id="4083"/>
    <lineage>
        <taxon>Eukaryota</taxon>
        <taxon>Viridiplantae</taxon>
        <taxon>Streptophyta</taxon>
        <taxon>Embryophyta</taxon>
        <taxon>Tracheophyta</taxon>
        <taxon>Spermatophyta</taxon>
        <taxon>Magnoliopsida</taxon>
        <taxon>eudicotyledons</taxon>
        <taxon>Gunneridae</taxon>
        <taxon>Pentapetalae</taxon>
        <taxon>asterids</taxon>
        <taxon>lamiids</taxon>
        <taxon>Solanales</taxon>
        <taxon>Solanaceae</taxon>
        <taxon>Solanoideae</taxon>
        <taxon>Solaneae</taxon>
        <taxon>Solanum</taxon>
        <taxon>Solanum subgen. Lycopersicon</taxon>
    </lineage>
</organism>